<evidence type="ECO:0000313" key="4">
    <source>
        <dbReference type="EMBL" id="CAG6017766.1"/>
    </source>
</evidence>
<dbReference type="PROSITE" id="PS50835">
    <property type="entry name" value="IG_LIKE"/>
    <property type="match status" value="1"/>
</dbReference>
<dbReference type="GO" id="GO:0005886">
    <property type="term" value="C:plasma membrane"/>
    <property type="evidence" value="ECO:0007669"/>
    <property type="project" value="TreeGrafter"/>
</dbReference>
<dbReference type="AlphaFoldDB" id="A0A8S4BR69"/>
<evidence type="ECO:0000256" key="2">
    <source>
        <dbReference type="SAM" id="Phobius"/>
    </source>
</evidence>
<dbReference type="InterPro" id="IPR042473">
    <property type="entry name" value="VISTA"/>
</dbReference>
<name>A0A8S4BR69_9TELE</name>
<dbReference type="InterPro" id="IPR013783">
    <property type="entry name" value="Ig-like_fold"/>
</dbReference>
<dbReference type="GO" id="GO:0046636">
    <property type="term" value="P:negative regulation of alpha-beta T cell activation"/>
    <property type="evidence" value="ECO:0007669"/>
    <property type="project" value="TreeGrafter"/>
</dbReference>
<comment type="caution">
    <text evidence="4">The sequence shown here is derived from an EMBL/GenBank/DDBJ whole genome shotgun (WGS) entry which is preliminary data.</text>
</comment>
<keyword evidence="5" id="KW-1185">Reference proteome</keyword>
<keyword evidence="2" id="KW-0472">Membrane</keyword>
<dbReference type="Gene3D" id="2.60.40.10">
    <property type="entry name" value="Immunoglobulins"/>
    <property type="match status" value="1"/>
</dbReference>
<feature type="region of interest" description="Disordered" evidence="1">
    <location>
        <begin position="334"/>
        <end position="357"/>
    </location>
</feature>
<evidence type="ECO:0000259" key="3">
    <source>
        <dbReference type="PROSITE" id="PS50835"/>
    </source>
</evidence>
<protein>
    <submittedName>
        <fullName evidence="4">(Atlantic silverside) hypothetical protein</fullName>
    </submittedName>
</protein>
<keyword evidence="2" id="KW-1133">Transmembrane helix</keyword>
<dbReference type="PANTHER" id="PTHR44819">
    <property type="entry name" value="V-TYPE IMMUNOGLOBULIN DOMAIN-CONTAINING SUPPRESSOR OF T-CELL ACTIVATION"/>
    <property type="match status" value="1"/>
</dbReference>
<reference evidence="4" key="1">
    <citation type="submission" date="2021-05" db="EMBL/GenBank/DDBJ databases">
        <authorList>
            <person name="Tigano A."/>
        </authorList>
    </citation>
    <scope>NUCLEOTIDE SEQUENCE</scope>
</reference>
<evidence type="ECO:0000313" key="5">
    <source>
        <dbReference type="Proteomes" id="UP000677803"/>
    </source>
</evidence>
<sequence>MAPGSTGALCLPAELNVKWKRHPQDSRRVVSFRCAAQRTQPGSRVDETSSREFTRGQSRLWPEINTVSLPIHHVQTAMEWEPSRPASVWGGKCAFWLLSVLLAAAGAKVETSHPTLDISALHLHYSCPEGATAKLVCTQKGATKFPSDVVRRSWLFTSESNQHCVPGKGPRHINNHLHPNQTAAVGLQIGHSHENMWVVLQNVTSEDQGLYCCLLLDTKREHNHLHIMQKSHSHIFLHVEPKGNGRINCTFLDPTTAGGTVPVTLALLACILALLSLPLILVLVYKQRQNSQSGRRAQELVRMDSEALGHENPVFLGESPQTKTRTVSQIMTRQSSETHRHLLSDPGTPLSPPAHGDVFFPSEDTILESPDLLQV</sequence>
<feature type="domain" description="Ig-like" evidence="3">
    <location>
        <begin position="114"/>
        <end position="213"/>
    </location>
</feature>
<organism evidence="4 5">
    <name type="scientific">Menidia menidia</name>
    <name type="common">Atlantic silverside</name>
    <dbReference type="NCBI Taxonomy" id="238744"/>
    <lineage>
        <taxon>Eukaryota</taxon>
        <taxon>Metazoa</taxon>
        <taxon>Chordata</taxon>
        <taxon>Craniata</taxon>
        <taxon>Vertebrata</taxon>
        <taxon>Euteleostomi</taxon>
        <taxon>Actinopterygii</taxon>
        <taxon>Neopterygii</taxon>
        <taxon>Teleostei</taxon>
        <taxon>Neoteleostei</taxon>
        <taxon>Acanthomorphata</taxon>
        <taxon>Ovalentaria</taxon>
        <taxon>Atherinomorphae</taxon>
        <taxon>Atheriniformes</taxon>
        <taxon>Atherinopsidae</taxon>
        <taxon>Menidiinae</taxon>
        <taxon>Menidia</taxon>
    </lineage>
</organism>
<dbReference type="SUPFAM" id="SSF48726">
    <property type="entry name" value="Immunoglobulin"/>
    <property type="match status" value="1"/>
</dbReference>
<dbReference type="InterPro" id="IPR007110">
    <property type="entry name" value="Ig-like_dom"/>
</dbReference>
<gene>
    <name evidence="4" type="ORF">MMEN_LOCUS20853</name>
</gene>
<dbReference type="Proteomes" id="UP000677803">
    <property type="component" value="Unassembled WGS sequence"/>
</dbReference>
<dbReference type="InterPro" id="IPR036179">
    <property type="entry name" value="Ig-like_dom_sf"/>
</dbReference>
<proteinExistence type="predicted"/>
<feature type="transmembrane region" description="Helical" evidence="2">
    <location>
        <begin position="263"/>
        <end position="285"/>
    </location>
</feature>
<dbReference type="OrthoDB" id="8910360at2759"/>
<accession>A0A8S4BR69</accession>
<keyword evidence="2" id="KW-0812">Transmembrane</keyword>
<dbReference type="PANTHER" id="PTHR44819:SF1">
    <property type="entry name" value="V-TYPE IMMUNOGLOBULIN DOMAIN-CONTAINING SUPPRESSOR OF T-CELL ACTIVATION"/>
    <property type="match status" value="1"/>
</dbReference>
<dbReference type="GO" id="GO:0050776">
    <property type="term" value="P:regulation of immune response"/>
    <property type="evidence" value="ECO:0007669"/>
    <property type="project" value="InterPro"/>
</dbReference>
<evidence type="ECO:0000256" key="1">
    <source>
        <dbReference type="SAM" id="MobiDB-lite"/>
    </source>
</evidence>
<dbReference type="EMBL" id="CAJRST010039999">
    <property type="protein sequence ID" value="CAG6017766.1"/>
    <property type="molecule type" value="Genomic_DNA"/>
</dbReference>